<sequence length="136" mass="14699">ECFTIESSEPFASTSRNTRGEVCTIRFRPLEENARPDLAMSDVISRLMDRVLAGRPEPLLVGLQLQPPNFHHPFTLPLRPLAQNNPAALAAAIERLNEISQAGIDLISGTTTTTKVVAVWPLGAQRTANPAGNSGE</sequence>
<dbReference type="AlphaFoldDB" id="A0A915P910"/>
<proteinExistence type="predicted"/>
<dbReference type="Proteomes" id="UP000887560">
    <property type="component" value="Unplaced"/>
</dbReference>
<protein>
    <submittedName>
        <fullName evidence="2">Uncharacterized protein</fullName>
    </submittedName>
</protein>
<evidence type="ECO:0000313" key="2">
    <source>
        <dbReference type="WBParaSite" id="scf7180000424513.g13341"/>
    </source>
</evidence>
<organism evidence="1 2">
    <name type="scientific">Meloidogyne floridensis</name>
    <dbReference type="NCBI Taxonomy" id="298350"/>
    <lineage>
        <taxon>Eukaryota</taxon>
        <taxon>Metazoa</taxon>
        <taxon>Ecdysozoa</taxon>
        <taxon>Nematoda</taxon>
        <taxon>Chromadorea</taxon>
        <taxon>Rhabditida</taxon>
        <taxon>Tylenchina</taxon>
        <taxon>Tylenchomorpha</taxon>
        <taxon>Tylenchoidea</taxon>
        <taxon>Meloidogynidae</taxon>
        <taxon>Meloidogyninae</taxon>
        <taxon>Meloidogyne</taxon>
    </lineage>
</organism>
<evidence type="ECO:0000313" key="1">
    <source>
        <dbReference type="Proteomes" id="UP000887560"/>
    </source>
</evidence>
<accession>A0A915P910</accession>
<dbReference type="WBParaSite" id="scf7180000424513.g13341">
    <property type="protein sequence ID" value="scf7180000424513.g13341"/>
    <property type="gene ID" value="scf7180000424513.g13341"/>
</dbReference>
<reference evidence="2" key="1">
    <citation type="submission" date="2022-11" db="UniProtKB">
        <authorList>
            <consortium name="WormBaseParasite"/>
        </authorList>
    </citation>
    <scope>IDENTIFICATION</scope>
</reference>
<keyword evidence="1" id="KW-1185">Reference proteome</keyword>
<name>A0A915P910_9BILA</name>